<keyword evidence="1" id="KW-0808">Transferase</keyword>
<keyword evidence="2" id="KW-1185">Reference proteome</keyword>
<proteinExistence type="predicted"/>
<comment type="caution">
    <text evidence="1">The sequence shown here is derived from an EMBL/GenBank/DDBJ whole genome shotgun (WGS) entry which is preliminary data.</text>
</comment>
<dbReference type="RefSeq" id="WP_051550906.1">
    <property type="nucleotide sequence ID" value="NZ_CAAAHN010000003.1"/>
</dbReference>
<dbReference type="GO" id="GO:0051996">
    <property type="term" value="F:squalene synthase [NAD(P)H] activity"/>
    <property type="evidence" value="ECO:0007669"/>
    <property type="project" value="InterPro"/>
</dbReference>
<dbReference type="InterPro" id="IPR044843">
    <property type="entry name" value="Trans_IPPS_bact-type"/>
</dbReference>
<dbReference type="AlphaFoldDB" id="A0A0W0TPH3"/>
<sequence>MNAEAVFQKHAKSFSFAAKWLPRDMRQNAAVLYAFCRYCDDLADNAFTDIEKTEACAKIDAIADELERQCSSNPVVVAMLQLIAEKNVSLLAAQNLVAGVRFDLNPVRIIDRQHLTDYAYKVAGTVGEMMCPILGCTHPSAVKHAISLGIAMQLTNIVRDVDEDARMNRLYLPEEWLEFQDPESLSEPQNREKTQTAMKHTLALAETYYQHAAEGLQYIPGQPRLAIMIALRIYRLIGLKIARKNYPYWLGRVATRPWEKILAATTAGIDYWRGHYQNDLPVL</sequence>
<dbReference type="InterPro" id="IPR002060">
    <property type="entry name" value="Squ/phyt_synthse"/>
</dbReference>
<dbReference type="SFLD" id="SFLDG01212">
    <property type="entry name" value="Phytoene_synthase_like"/>
    <property type="match status" value="1"/>
</dbReference>
<dbReference type="Gene3D" id="1.10.600.10">
    <property type="entry name" value="Farnesyl Diphosphate Synthase"/>
    <property type="match status" value="1"/>
</dbReference>
<dbReference type="PROSITE" id="PS01045">
    <property type="entry name" value="SQUALEN_PHYTOEN_SYN_2"/>
    <property type="match status" value="1"/>
</dbReference>
<gene>
    <name evidence="1" type="primary">crtB</name>
    <name evidence="1" type="ORF">Lgee_1810</name>
</gene>
<organism evidence="1 2">
    <name type="scientific">Legionella geestiana</name>
    <dbReference type="NCBI Taxonomy" id="45065"/>
    <lineage>
        <taxon>Bacteria</taxon>
        <taxon>Pseudomonadati</taxon>
        <taxon>Pseudomonadota</taxon>
        <taxon>Gammaproteobacteria</taxon>
        <taxon>Legionellales</taxon>
        <taxon>Legionellaceae</taxon>
        <taxon>Legionella</taxon>
    </lineage>
</organism>
<dbReference type="PATRIC" id="fig|45065.4.peg.1965"/>
<dbReference type="SFLD" id="SFLDG01018">
    <property type="entry name" value="Squalene/Phytoene_Synthase_Lik"/>
    <property type="match status" value="1"/>
</dbReference>
<dbReference type="SFLD" id="SFLDS00005">
    <property type="entry name" value="Isoprenoid_Synthase_Type_I"/>
    <property type="match status" value="1"/>
</dbReference>
<dbReference type="OrthoDB" id="9807580at2"/>
<protein>
    <submittedName>
        <fullName evidence="1">All-trans-phytoene synthase</fullName>
        <ecNumber evidence="1">2.5.1.99</ecNumber>
    </submittedName>
</protein>
<dbReference type="Pfam" id="PF00494">
    <property type="entry name" value="SQS_PSY"/>
    <property type="match status" value="1"/>
</dbReference>
<reference evidence="1 2" key="1">
    <citation type="submission" date="2015-11" db="EMBL/GenBank/DDBJ databases">
        <title>Genomic analysis of 38 Legionella species identifies large and diverse effector repertoires.</title>
        <authorList>
            <person name="Burstein D."/>
            <person name="Amaro F."/>
            <person name="Zusman T."/>
            <person name="Lifshitz Z."/>
            <person name="Cohen O."/>
            <person name="Gilbert J.A."/>
            <person name="Pupko T."/>
            <person name="Shuman H.A."/>
            <person name="Segal G."/>
        </authorList>
    </citation>
    <scope>NUCLEOTIDE SEQUENCE [LARGE SCALE GENOMIC DNA]</scope>
    <source>
        <strain evidence="1 2">ATCC 49504</strain>
    </source>
</reference>
<dbReference type="GO" id="GO:0016117">
    <property type="term" value="P:carotenoid biosynthetic process"/>
    <property type="evidence" value="ECO:0007669"/>
    <property type="project" value="UniProtKB-ARBA"/>
</dbReference>
<dbReference type="CDD" id="cd00683">
    <property type="entry name" value="Trans_IPPS_HH"/>
    <property type="match status" value="1"/>
</dbReference>
<evidence type="ECO:0000313" key="1">
    <source>
        <dbReference type="EMBL" id="KTC97489.1"/>
    </source>
</evidence>
<name>A0A0W0TPH3_9GAMM</name>
<dbReference type="InterPro" id="IPR008949">
    <property type="entry name" value="Isoprenoid_synthase_dom_sf"/>
</dbReference>
<evidence type="ECO:0000313" key="2">
    <source>
        <dbReference type="Proteomes" id="UP000054785"/>
    </source>
</evidence>
<dbReference type="GO" id="GO:0004311">
    <property type="term" value="F:geranylgeranyl diphosphate synthase activity"/>
    <property type="evidence" value="ECO:0007669"/>
    <property type="project" value="InterPro"/>
</dbReference>
<dbReference type="PROSITE" id="PS01044">
    <property type="entry name" value="SQUALEN_PHYTOEN_SYN_1"/>
    <property type="match status" value="1"/>
</dbReference>
<accession>A0A0W0TPH3</accession>
<dbReference type="STRING" id="45065.Lgee_1810"/>
<dbReference type="PANTHER" id="PTHR31480">
    <property type="entry name" value="BIFUNCTIONAL LYCOPENE CYCLASE/PHYTOENE SYNTHASE"/>
    <property type="match status" value="1"/>
</dbReference>
<dbReference type="InterPro" id="IPR033904">
    <property type="entry name" value="Trans_IPPS_HH"/>
</dbReference>
<dbReference type="EC" id="2.5.1.99" evidence="1"/>
<dbReference type="SUPFAM" id="SSF48576">
    <property type="entry name" value="Terpenoid synthases"/>
    <property type="match status" value="1"/>
</dbReference>
<dbReference type="InterPro" id="IPR019845">
    <property type="entry name" value="Squalene/phytoene_synthase_CS"/>
</dbReference>
<dbReference type="EMBL" id="LNYC01000070">
    <property type="protein sequence ID" value="KTC97489.1"/>
    <property type="molecule type" value="Genomic_DNA"/>
</dbReference>
<dbReference type="Proteomes" id="UP000054785">
    <property type="component" value="Unassembled WGS sequence"/>
</dbReference>